<dbReference type="EMBL" id="JACLAX010000001">
    <property type="protein sequence ID" value="MBC2667812.1"/>
    <property type="molecule type" value="Genomic_DNA"/>
</dbReference>
<gene>
    <name evidence="2" type="ORF">H7F53_01465</name>
</gene>
<proteinExistence type="predicted"/>
<feature type="transmembrane region" description="Helical" evidence="1">
    <location>
        <begin position="35"/>
        <end position="54"/>
    </location>
</feature>
<sequence>MTRPATRRPAAVLAVPLLLAALSLGGLVLGLTGDGWRDLVCTAALALPLALFSLHLTRQRPKRRGSNRKVSP</sequence>
<evidence type="ECO:0000256" key="1">
    <source>
        <dbReference type="SAM" id="Phobius"/>
    </source>
</evidence>
<name>A0A7X1KNN4_9SPHN</name>
<dbReference type="AlphaFoldDB" id="A0A7X1KNN4"/>
<organism evidence="2 3">
    <name type="scientific">Novosphingobium piscinae</name>
    <dbReference type="NCBI Taxonomy" id="1507448"/>
    <lineage>
        <taxon>Bacteria</taxon>
        <taxon>Pseudomonadati</taxon>
        <taxon>Pseudomonadota</taxon>
        <taxon>Alphaproteobacteria</taxon>
        <taxon>Sphingomonadales</taxon>
        <taxon>Sphingomonadaceae</taxon>
        <taxon>Novosphingobium</taxon>
    </lineage>
</organism>
<dbReference type="Proteomes" id="UP000551327">
    <property type="component" value="Unassembled WGS sequence"/>
</dbReference>
<accession>A0A7X1KNN4</accession>
<keyword evidence="3" id="KW-1185">Reference proteome</keyword>
<dbReference type="RefSeq" id="WP_185677681.1">
    <property type="nucleotide sequence ID" value="NZ_JACLAX010000001.1"/>
</dbReference>
<keyword evidence="1" id="KW-0472">Membrane</keyword>
<evidence type="ECO:0000313" key="3">
    <source>
        <dbReference type="Proteomes" id="UP000551327"/>
    </source>
</evidence>
<reference evidence="2 3" key="1">
    <citation type="submission" date="2020-08" db="EMBL/GenBank/DDBJ databases">
        <title>The genome sequence of type strain Novosphingobium piscinae KCTC 42194.</title>
        <authorList>
            <person name="Liu Y."/>
        </authorList>
    </citation>
    <scope>NUCLEOTIDE SEQUENCE [LARGE SCALE GENOMIC DNA]</scope>
    <source>
        <strain evidence="2 3">KCTC 42194</strain>
    </source>
</reference>
<evidence type="ECO:0000313" key="2">
    <source>
        <dbReference type="EMBL" id="MBC2667812.1"/>
    </source>
</evidence>
<keyword evidence="1" id="KW-0812">Transmembrane</keyword>
<protein>
    <submittedName>
        <fullName evidence="2">Uncharacterized protein</fullName>
    </submittedName>
</protein>
<keyword evidence="1" id="KW-1133">Transmembrane helix</keyword>
<comment type="caution">
    <text evidence="2">The sequence shown here is derived from an EMBL/GenBank/DDBJ whole genome shotgun (WGS) entry which is preliminary data.</text>
</comment>